<comment type="caution">
    <text evidence="2">The sequence shown here is derived from an EMBL/GenBank/DDBJ whole genome shotgun (WGS) entry which is preliminary data.</text>
</comment>
<keyword evidence="3" id="KW-1185">Reference proteome</keyword>
<dbReference type="Pfam" id="PF16087">
    <property type="entry name" value="DUF4817"/>
    <property type="match status" value="1"/>
</dbReference>
<dbReference type="InterPro" id="IPR032135">
    <property type="entry name" value="DUF4817"/>
</dbReference>
<evidence type="ECO:0000259" key="1">
    <source>
        <dbReference type="Pfam" id="PF16087"/>
    </source>
</evidence>
<evidence type="ECO:0000313" key="3">
    <source>
        <dbReference type="Proteomes" id="UP000499080"/>
    </source>
</evidence>
<evidence type="ECO:0000313" key="2">
    <source>
        <dbReference type="EMBL" id="GBL96723.1"/>
    </source>
</evidence>
<dbReference type="OrthoDB" id="9986190at2759"/>
<proteinExistence type="predicted"/>
<dbReference type="Proteomes" id="UP000499080">
    <property type="component" value="Unassembled WGS sequence"/>
</dbReference>
<sequence length="107" mass="12169">MYSIKQRVFLVLEYHRLERSPTATIRSFQERFNVPKGPDAKTIRNLFAKFERTGSVGDNLVGNVEPRQTVVTPENVSKVPGIVQQNPRNTVRRIASETGLKRSSTQK</sequence>
<dbReference type="AlphaFoldDB" id="A0A4Y2BXS2"/>
<accession>A0A4Y2BXS2</accession>
<reference evidence="2 3" key="1">
    <citation type="journal article" date="2019" name="Sci. Rep.">
        <title>Orb-weaving spider Araneus ventricosus genome elucidates the spidroin gene catalogue.</title>
        <authorList>
            <person name="Kono N."/>
            <person name="Nakamura H."/>
            <person name="Ohtoshi R."/>
            <person name="Moran D.A.P."/>
            <person name="Shinohara A."/>
            <person name="Yoshida Y."/>
            <person name="Fujiwara M."/>
            <person name="Mori M."/>
            <person name="Tomita M."/>
            <person name="Arakawa K."/>
        </authorList>
    </citation>
    <scope>NUCLEOTIDE SEQUENCE [LARGE SCALE GENOMIC DNA]</scope>
</reference>
<feature type="domain" description="DUF4817" evidence="1">
    <location>
        <begin position="3"/>
        <end position="56"/>
    </location>
</feature>
<protein>
    <recommendedName>
        <fullName evidence="1">DUF4817 domain-containing protein</fullName>
    </recommendedName>
</protein>
<dbReference type="EMBL" id="BGPR01000123">
    <property type="protein sequence ID" value="GBL96723.1"/>
    <property type="molecule type" value="Genomic_DNA"/>
</dbReference>
<organism evidence="2 3">
    <name type="scientific">Araneus ventricosus</name>
    <name type="common">Orbweaver spider</name>
    <name type="synonym">Epeira ventricosa</name>
    <dbReference type="NCBI Taxonomy" id="182803"/>
    <lineage>
        <taxon>Eukaryota</taxon>
        <taxon>Metazoa</taxon>
        <taxon>Ecdysozoa</taxon>
        <taxon>Arthropoda</taxon>
        <taxon>Chelicerata</taxon>
        <taxon>Arachnida</taxon>
        <taxon>Araneae</taxon>
        <taxon>Araneomorphae</taxon>
        <taxon>Entelegynae</taxon>
        <taxon>Araneoidea</taxon>
        <taxon>Araneidae</taxon>
        <taxon>Araneus</taxon>
    </lineage>
</organism>
<name>A0A4Y2BXS2_ARAVE</name>
<gene>
    <name evidence="2" type="ORF">AVEN_111859_1</name>
</gene>